<organism evidence="4 17">
    <name type="scientific">Pseudomonas knackmussii (strain DSM 6978 / CCUG 54928 / LMG 23759 / B13)</name>
    <dbReference type="NCBI Taxonomy" id="1301098"/>
    <lineage>
        <taxon>Bacteria</taxon>
        <taxon>Pseudomonadati</taxon>
        <taxon>Pseudomonadota</taxon>
        <taxon>Gammaproteobacteria</taxon>
        <taxon>Pseudomonadales</taxon>
        <taxon>Pseudomonadaceae</taxon>
        <taxon>Pseudomonas</taxon>
    </lineage>
</organism>
<dbReference type="KEGG" id="pkc:PKB_5388"/>
<feature type="domain" description="Transposase IS116/IS110/IS902 C-terminal" evidence="3">
    <location>
        <begin position="192"/>
        <end position="271"/>
    </location>
</feature>
<dbReference type="KEGG" id="pkc:PKB_4873"/>
<evidence type="ECO:0000313" key="7">
    <source>
        <dbReference type="EMBL" id="CDF82504.1"/>
    </source>
</evidence>
<keyword evidence="17" id="KW-1185">Reference proteome</keyword>
<evidence type="ECO:0000313" key="16">
    <source>
        <dbReference type="EMBL" id="CDF86958.1"/>
    </source>
</evidence>
<dbReference type="EMBL" id="HG322950">
    <property type="protein sequence ID" value="CDF83437.1"/>
    <property type="molecule type" value="Genomic_DNA"/>
</dbReference>
<dbReference type="eggNOG" id="COG3547">
    <property type="taxonomic scope" value="Bacteria"/>
</dbReference>
<accession>A0A024HA53</accession>
<evidence type="ECO:0000313" key="11">
    <source>
        <dbReference type="EMBL" id="CDF83664.1"/>
    </source>
</evidence>
<dbReference type="KEGG" id="pkc:PKB_4101"/>
<dbReference type="EMBL" id="HG322950">
    <property type="protein sequence ID" value="CDF86700.1"/>
    <property type="molecule type" value="Genomic_DNA"/>
</dbReference>
<dbReference type="KEGG" id="pkc:PKB_2090"/>
<reference evidence="4 17" key="2">
    <citation type="submission" date="2014-05" db="EMBL/GenBank/DDBJ databases">
        <title>Genome sequence of the 3-chlorobenzoate degrading bacterium Pseudomonas knackmussii B13 shows multiple evidence for horizontal gene transfer.</title>
        <authorList>
            <person name="Miyazaki R."/>
            <person name="Bertelli C."/>
            <person name="Falquet L."/>
            <person name="Robinson-Rechavi M."/>
            <person name="Gharib W."/>
            <person name="Roy S."/>
            <person name="Van der Meer J.R."/>
        </authorList>
    </citation>
    <scope>NUCLEOTIDE SEQUENCE [LARGE SCALE GENOMIC DNA]</scope>
    <source>
        <strain evidence="4 17">B13</strain>
    </source>
</reference>
<dbReference type="EMBL" id="HG322950">
    <property type="protein sequence ID" value="CDF82504.1"/>
    <property type="molecule type" value="Genomic_DNA"/>
</dbReference>
<dbReference type="EMBL" id="HG322950">
    <property type="protein sequence ID" value="CDF84266.1"/>
    <property type="molecule type" value="Genomic_DNA"/>
</dbReference>
<dbReference type="EMBL" id="HG322950">
    <property type="protein sequence ID" value="CDF83664.1"/>
    <property type="molecule type" value="Genomic_DNA"/>
</dbReference>
<evidence type="ECO:0000259" key="2">
    <source>
        <dbReference type="Pfam" id="PF01548"/>
    </source>
</evidence>
<dbReference type="KEGG" id="pkc:PKB_0944"/>
<feature type="domain" description="Transposase IS110-like N-terminal" evidence="2">
    <location>
        <begin position="8"/>
        <end position="145"/>
    </location>
</feature>
<dbReference type="GO" id="GO:0004803">
    <property type="term" value="F:transposase activity"/>
    <property type="evidence" value="ECO:0007669"/>
    <property type="project" value="InterPro"/>
</dbReference>
<evidence type="ECO:0000313" key="6">
    <source>
        <dbReference type="EMBL" id="CDF82310.1"/>
    </source>
</evidence>
<evidence type="ECO:0000313" key="4">
    <source>
        <dbReference type="EMBL" id="CDF81716.1"/>
    </source>
</evidence>
<dbReference type="KEGG" id="pkc:PKB_1139"/>
<evidence type="ECO:0000313" key="8">
    <source>
        <dbReference type="EMBL" id="CDF82541.1"/>
    </source>
</evidence>
<dbReference type="InterPro" id="IPR003346">
    <property type="entry name" value="Transposase_20"/>
</dbReference>
<evidence type="ECO:0000313" key="14">
    <source>
        <dbReference type="EMBL" id="CDF86193.1"/>
    </source>
</evidence>
<dbReference type="KEGG" id="pkc:PKB_1176"/>
<reference evidence="4 17" key="1">
    <citation type="submission" date="2013-03" db="EMBL/GenBank/DDBJ databases">
        <authorList>
            <person name="Linke B."/>
        </authorList>
    </citation>
    <scope>NUCLEOTIDE SEQUENCE [LARGE SCALE GENOMIC DNA]</scope>
    <source>
        <strain evidence="4 17">B13</strain>
    </source>
</reference>
<evidence type="ECO:0000259" key="3">
    <source>
        <dbReference type="Pfam" id="PF02371"/>
    </source>
</evidence>
<dbReference type="Pfam" id="PF02371">
    <property type="entry name" value="Transposase_20"/>
    <property type="match status" value="1"/>
</dbReference>
<dbReference type="KEGG" id="pkc:PKB_2317"/>
<proteinExistence type="predicted"/>
<gene>
    <name evidence="4" type="ORF">PKB_0338</name>
    <name evidence="5" type="ORF">PKB_0728</name>
    <name evidence="6" type="ORF">PKB_0944</name>
    <name evidence="7" type="ORF">PKB_1139</name>
    <name evidence="8" type="ORF">PKB_1176</name>
    <name evidence="9" type="ORF">PKB_1907</name>
    <name evidence="10" type="ORF">PKB_2090</name>
    <name evidence="11" type="ORF">PKB_2317</name>
    <name evidence="12" type="ORF">PKB_2919</name>
    <name evidence="13" type="ORF">PKB_4101</name>
    <name evidence="14" type="ORF">PKB_4873</name>
    <name evidence="15" type="ORF">PKB_5388</name>
    <name evidence="16" type="ORF">PKB_5648</name>
</gene>
<evidence type="ECO:0000313" key="9">
    <source>
        <dbReference type="EMBL" id="CDF83257.1"/>
    </source>
</evidence>
<dbReference type="KEGG" id="pkc:PKB_2919"/>
<dbReference type="KEGG" id="pkc:PKB_5648"/>
<dbReference type="EMBL" id="HG322950">
    <property type="protein sequence ID" value="CDF82541.1"/>
    <property type="molecule type" value="Genomic_DNA"/>
</dbReference>
<dbReference type="AlphaFoldDB" id="A0A024HA53"/>
<name>A0A024HA53_PSEKB</name>
<sequence>MTSQVPVIGIDVAKESLSLCDTRSGEVFELANDVRTIKAWLKTLPPCCAIAIEATSTYHMDVATLAHARGHRIYVINGFRLSNYRKGIGGRNKDDRSDALLLARYLTHEQAQLEPWQPPSKAYCRLQTLLHRRAALVRSAISLRQSFSQDRSLAKALKPVLKQMATLESRLEKEIQQALREAGLMEQSKRCQAIEGIGPLTAAALNLAFLRGRFRNSDAFIAFIGLDVRLKESGRYSGRRKLTKQGDPEIRRLLHNAAMAAARTQRWQALYQSYLARGLKKIEALTILARKLARIAFALMQSQTSYQPPKQEPSLT</sequence>
<dbReference type="EMBL" id="HG322950">
    <property type="protein sequence ID" value="CDF86958.1"/>
    <property type="molecule type" value="Genomic_DNA"/>
</dbReference>
<evidence type="ECO:0000256" key="1">
    <source>
        <dbReference type="SAM" id="Coils"/>
    </source>
</evidence>
<dbReference type="InterPro" id="IPR002525">
    <property type="entry name" value="Transp_IS110-like_N"/>
</dbReference>
<dbReference type="EMBL" id="HG322950">
    <property type="protein sequence ID" value="CDF82310.1"/>
    <property type="molecule type" value="Genomic_DNA"/>
</dbReference>
<dbReference type="GO" id="GO:0003677">
    <property type="term" value="F:DNA binding"/>
    <property type="evidence" value="ECO:0007669"/>
    <property type="project" value="InterPro"/>
</dbReference>
<evidence type="ECO:0000313" key="10">
    <source>
        <dbReference type="EMBL" id="CDF83437.1"/>
    </source>
</evidence>
<dbReference type="PANTHER" id="PTHR33055:SF13">
    <property type="entry name" value="TRANSPOSASE"/>
    <property type="match status" value="1"/>
</dbReference>
<dbReference type="InterPro" id="IPR047650">
    <property type="entry name" value="Transpos_IS110"/>
</dbReference>
<evidence type="ECO:0000313" key="12">
    <source>
        <dbReference type="EMBL" id="CDF84266.1"/>
    </source>
</evidence>
<dbReference type="Pfam" id="PF01548">
    <property type="entry name" value="DEDD_Tnp_IS110"/>
    <property type="match status" value="1"/>
</dbReference>
<dbReference type="EMBL" id="HG322950">
    <property type="protein sequence ID" value="CDF83257.1"/>
    <property type="molecule type" value="Genomic_DNA"/>
</dbReference>
<dbReference type="RefSeq" id="WP_043248478.1">
    <property type="nucleotide sequence ID" value="NZ_HG322950.1"/>
</dbReference>
<protein>
    <submittedName>
        <fullName evidence="4">Transposase domain protein</fullName>
    </submittedName>
</protein>
<dbReference type="EMBL" id="HG322950">
    <property type="protein sequence ID" value="CDF81716.1"/>
    <property type="molecule type" value="Genomic_DNA"/>
</dbReference>
<dbReference type="Proteomes" id="UP000025241">
    <property type="component" value="Chromosome I"/>
</dbReference>
<dbReference type="PANTHER" id="PTHR33055">
    <property type="entry name" value="TRANSPOSASE FOR INSERTION SEQUENCE ELEMENT IS1111A"/>
    <property type="match status" value="1"/>
</dbReference>
<dbReference type="GO" id="GO:0006313">
    <property type="term" value="P:DNA transposition"/>
    <property type="evidence" value="ECO:0007669"/>
    <property type="project" value="InterPro"/>
</dbReference>
<dbReference type="HOGENOM" id="CLU_036902_5_0_6"/>
<evidence type="ECO:0000313" key="5">
    <source>
        <dbReference type="EMBL" id="CDF82096.1"/>
    </source>
</evidence>
<feature type="coiled-coil region" evidence="1">
    <location>
        <begin position="161"/>
        <end position="188"/>
    </location>
</feature>
<keyword evidence="1" id="KW-0175">Coiled coil</keyword>
<dbReference type="KEGG" id="pkc:PKB_0338"/>
<evidence type="ECO:0000313" key="13">
    <source>
        <dbReference type="EMBL" id="CDF85430.1"/>
    </source>
</evidence>
<dbReference type="EMBL" id="HG322950">
    <property type="protein sequence ID" value="CDF86193.1"/>
    <property type="molecule type" value="Genomic_DNA"/>
</dbReference>
<evidence type="ECO:0000313" key="17">
    <source>
        <dbReference type="Proteomes" id="UP000025241"/>
    </source>
</evidence>
<dbReference type="EMBL" id="HG322950">
    <property type="protein sequence ID" value="CDF85430.1"/>
    <property type="molecule type" value="Genomic_DNA"/>
</dbReference>
<dbReference type="OrthoDB" id="9795150at2"/>
<evidence type="ECO:0000313" key="15">
    <source>
        <dbReference type="EMBL" id="CDF86700.1"/>
    </source>
</evidence>
<dbReference type="KEGG" id="pkc:PKB_0728"/>
<dbReference type="KEGG" id="pkc:PKB_1907"/>
<dbReference type="PATRIC" id="fig|1301098.3.peg.1151"/>
<dbReference type="EMBL" id="HG322950">
    <property type="protein sequence ID" value="CDF82096.1"/>
    <property type="molecule type" value="Genomic_DNA"/>
</dbReference>